<feature type="compositionally biased region" description="Polar residues" evidence="1">
    <location>
        <begin position="263"/>
        <end position="278"/>
    </location>
</feature>
<dbReference type="InterPro" id="IPR028322">
    <property type="entry name" value="PNRC-like_rgn"/>
</dbReference>
<feature type="region of interest" description="Disordered" evidence="1">
    <location>
        <begin position="1"/>
        <end position="278"/>
    </location>
</feature>
<feature type="compositionally biased region" description="Basic residues" evidence="1">
    <location>
        <begin position="18"/>
        <end position="28"/>
    </location>
</feature>
<feature type="region of interest" description="Disordered" evidence="1">
    <location>
        <begin position="330"/>
        <end position="400"/>
    </location>
</feature>
<dbReference type="GO" id="GO:0016071">
    <property type="term" value="P:mRNA metabolic process"/>
    <property type="evidence" value="ECO:0007669"/>
    <property type="project" value="UniProtKB-ARBA"/>
</dbReference>
<dbReference type="Proteomes" id="UP001222932">
    <property type="component" value="Unassembled WGS sequence"/>
</dbReference>
<feature type="compositionally biased region" description="Polar residues" evidence="1">
    <location>
        <begin position="1"/>
        <end position="16"/>
    </location>
</feature>
<feature type="compositionally biased region" description="Polar residues" evidence="1">
    <location>
        <begin position="179"/>
        <end position="190"/>
    </location>
</feature>
<sequence>MVSSPDSEVTRASNPQRRGPRRKGRGPHRPADLVHSSDAQDSADPDGSTDDDVFELLGPRPIRSSGQTPGLLQLSKSSIEAAKKSAPKQNARRKPAPRDDARGEEAHSSLELDRDHRPRRGKKGTADPGMAIEGGKKALARKPLNDEASGMDTDQSATQHNRSGSHILPSSDALGDMSLISQSLPTSFFAETQEGRKDAQKWEMPPSVPAAGGKALNWQQHQLQNEVTPSKNPKAGGRRSSKAPPAKAGNDKRRSSLDDAPLSATTNPTTGATMCSPSKTIAPVSNFDSSIPFHTGYNVHRAPQTPLRPSQRSTAVTARDGLMQLPVMGEFPRINRANANGTPPRPSSTLAAPGAGPSNSAPAPTRPSITSKASYSHYAGPTFHNSPAGSDLPKPDLDDF</sequence>
<keyword evidence="3" id="KW-1185">Reference proteome</keyword>
<name>A0AAD3TVC1_9TREE</name>
<gene>
    <name evidence="2" type="ORF">CspeluHIS016_0404000</name>
</gene>
<feature type="compositionally biased region" description="Polar residues" evidence="1">
    <location>
        <begin position="217"/>
        <end position="231"/>
    </location>
</feature>
<accession>A0AAD3TVC1</accession>
<feature type="compositionally biased region" description="Basic and acidic residues" evidence="1">
    <location>
        <begin position="96"/>
        <end position="116"/>
    </location>
</feature>
<feature type="compositionally biased region" description="Acidic residues" evidence="1">
    <location>
        <begin position="41"/>
        <end position="54"/>
    </location>
</feature>
<reference evidence="2" key="2">
    <citation type="submission" date="2023-06" db="EMBL/GenBank/DDBJ databases">
        <authorList>
            <person name="Kobayashi Y."/>
            <person name="Kayamori A."/>
            <person name="Aoki K."/>
            <person name="Shiwa Y."/>
            <person name="Fujita N."/>
            <person name="Sugita T."/>
            <person name="Iwasaki W."/>
            <person name="Tanaka N."/>
            <person name="Takashima M."/>
        </authorList>
    </citation>
    <scope>NUCLEOTIDE SEQUENCE</scope>
    <source>
        <strain evidence="2">HIS016</strain>
    </source>
</reference>
<evidence type="ECO:0000313" key="3">
    <source>
        <dbReference type="Proteomes" id="UP001222932"/>
    </source>
</evidence>
<proteinExistence type="predicted"/>
<comment type="caution">
    <text evidence="2">The sequence shown here is derived from an EMBL/GenBank/DDBJ whole genome shotgun (WGS) entry which is preliminary data.</text>
</comment>
<organism evidence="2 3">
    <name type="scientific">Cutaneotrichosporon spelunceum</name>
    <dbReference type="NCBI Taxonomy" id="1672016"/>
    <lineage>
        <taxon>Eukaryota</taxon>
        <taxon>Fungi</taxon>
        <taxon>Dikarya</taxon>
        <taxon>Basidiomycota</taxon>
        <taxon>Agaricomycotina</taxon>
        <taxon>Tremellomycetes</taxon>
        <taxon>Trichosporonales</taxon>
        <taxon>Trichosporonaceae</taxon>
        <taxon>Cutaneotrichosporon</taxon>
    </lineage>
</organism>
<dbReference type="Pfam" id="PF15365">
    <property type="entry name" value="PNRC"/>
    <property type="match status" value="1"/>
</dbReference>
<dbReference type="EMBL" id="BTCM01000004">
    <property type="protein sequence ID" value="GMK57566.1"/>
    <property type="molecule type" value="Genomic_DNA"/>
</dbReference>
<evidence type="ECO:0000313" key="2">
    <source>
        <dbReference type="EMBL" id="GMK57566.1"/>
    </source>
</evidence>
<feature type="compositionally biased region" description="Polar residues" evidence="1">
    <location>
        <begin position="152"/>
        <end position="164"/>
    </location>
</feature>
<dbReference type="AlphaFoldDB" id="A0AAD3TVC1"/>
<reference evidence="2" key="1">
    <citation type="journal article" date="2023" name="BMC Genomics">
        <title>Chromosome-level genome assemblies of Cutaneotrichosporon spp. (Trichosporonales, Basidiomycota) reveal imbalanced evolution between nucleotide sequences and chromosome synteny.</title>
        <authorList>
            <person name="Kobayashi Y."/>
            <person name="Kayamori A."/>
            <person name="Aoki K."/>
            <person name="Shiwa Y."/>
            <person name="Matsutani M."/>
            <person name="Fujita N."/>
            <person name="Sugita T."/>
            <person name="Iwasaki W."/>
            <person name="Tanaka N."/>
            <person name="Takashima M."/>
        </authorList>
    </citation>
    <scope>NUCLEOTIDE SEQUENCE</scope>
    <source>
        <strain evidence="2">HIS016</strain>
    </source>
</reference>
<protein>
    <submittedName>
        <fullName evidence="2">Uncharacterized protein</fullName>
    </submittedName>
</protein>
<evidence type="ECO:0000256" key="1">
    <source>
        <dbReference type="SAM" id="MobiDB-lite"/>
    </source>
</evidence>
<feature type="compositionally biased region" description="Low complexity" evidence="1">
    <location>
        <begin position="351"/>
        <end position="363"/>
    </location>
</feature>